<proteinExistence type="inferred from homology"/>
<sequence>MKTIYFTFLVLLLVSCNDDYLERFPQTEISEKNFFNNVSDLETYSYQFYDYLGASFWDRPSDNTTVEKGAIRRLMLGNVTADNSSGWGKNNWSRLRSINFFLDNFEKAQGNQEDINKFAAMGYFSRAMFYINKVQTFSDVPWYGTVLNTNSEELYKPRDTREFVVEKIIADLEFATTNLKSEGDKTILSKWAAYAQLARFCLYEGTYRQYHAGEQDLNVTTPPKYFYDKAIEAANAIINSNEFSIQSGNYGDLFNGVIDLAGSPETIMYLDYEDDKREHGAELVLDYENGVSRSMADSYLKLDGTFMTSTDTETLEINDAFTGRDPRMVQSLFYPGYIVPTDTNPYKLPIGKTGGYAQIKFMPNERDTHWDGFATVHTDLPLYRYAEVLLIYAEAKAELGELTQSDLDKSINKLRSRVGVAPLKINPPIDPSQEALYPNVSSSQKAEILEVRRERRVELFGEGHRYTDMMRWKVGKIFEKPQRGIYVPPSGLVDITGDGVADYFISDDGSNDPGNLPSGITRLITSEDTVPIFLEFGKSGHIMFKLEQTSIGTFVEPKYYYRPIPTNEVLVNPELKQIFGW</sequence>
<comment type="subcellular location">
    <subcellularLocation>
        <location evidence="1">Cell outer membrane</location>
    </subcellularLocation>
</comment>
<evidence type="ECO:0000256" key="2">
    <source>
        <dbReference type="ARBA" id="ARBA00006275"/>
    </source>
</evidence>
<dbReference type="SUPFAM" id="SSF48452">
    <property type="entry name" value="TPR-like"/>
    <property type="match status" value="1"/>
</dbReference>
<keyword evidence="9" id="KW-1185">Reference proteome</keyword>
<comment type="similarity">
    <text evidence="2">Belongs to the SusD family.</text>
</comment>
<evidence type="ECO:0000256" key="1">
    <source>
        <dbReference type="ARBA" id="ARBA00004442"/>
    </source>
</evidence>
<evidence type="ECO:0000256" key="4">
    <source>
        <dbReference type="ARBA" id="ARBA00023136"/>
    </source>
</evidence>
<evidence type="ECO:0000256" key="5">
    <source>
        <dbReference type="ARBA" id="ARBA00023237"/>
    </source>
</evidence>
<reference evidence="8 9" key="1">
    <citation type="submission" date="2021-03" db="EMBL/GenBank/DDBJ databases">
        <title>Complete genome of Polaribacter_sp.G4M1.</title>
        <authorList>
            <person name="Jeong S.W."/>
            <person name="Bae J.W."/>
        </authorList>
    </citation>
    <scope>NUCLEOTIDE SEQUENCE [LARGE SCALE GENOMIC DNA]</scope>
    <source>
        <strain evidence="8 9">G4M1</strain>
    </source>
</reference>
<dbReference type="InterPro" id="IPR012944">
    <property type="entry name" value="SusD_RagB_dom"/>
</dbReference>
<dbReference type="Pfam" id="PF14322">
    <property type="entry name" value="SusD-like_3"/>
    <property type="match status" value="1"/>
</dbReference>
<dbReference type="Gene3D" id="1.25.40.390">
    <property type="match status" value="1"/>
</dbReference>
<dbReference type="InterPro" id="IPR011990">
    <property type="entry name" value="TPR-like_helical_dom_sf"/>
</dbReference>
<name>A0ABX7SSS6_9FLAO</name>
<dbReference type="Pfam" id="PF07980">
    <property type="entry name" value="SusD_RagB"/>
    <property type="match status" value="1"/>
</dbReference>
<evidence type="ECO:0000259" key="7">
    <source>
        <dbReference type="Pfam" id="PF14322"/>
    </source>
</evidence>
<keyword evidence="5" id="KW-0998">Cell outer membrane</keyword>
<evidence type="ECO:0000256" key="3">
    <source>
        <dbReference type="ARBA" id="ARBA00022729"/>
    </source>
</evidence>
<dbReference type="PROSITE" id="PS51257">
    <property type="entry name" value="PROKAR_LIPOPROTEIN"/>
    <property type="match status" value="1"/>
</dbReference>
<feature type="domain" description="SusD-like N-terminal" evidence="7">
    <location>
        <begin position="92"/>
        <end position="202"/>
    </location>
</feature>
<gene>
    <name evidence="8" type="ORF">JL193_14475</name>
</gene>
<accession>A0ABX7SSS6</accession>
<keyword evidence="4" id="KW-0472">Membrane</keyword>
<evidence type="ECO:0000313" key="8">
    <source>
        <dbReference type="EMBL" id="QTD37295.1"/>
    </source>
</evidence>
<keyword evidence="3" id="KW-0732">Signal</keyword>
<organism evidence="8 9">
    <name type="scientific">Polaribacter batillariae</name>
    <dbReference type="NCBI Taxonomy" id="2808900"/>
    <lineage>
        <taxon>Bacteria</taxon>
        <taxon>Pseudomonadati</taxon>
        <taxon>Bacteroidota</taxon>
        <taxon>Flavobacteriia</taxon>
        <taxon>Flavobacteriales</taxon>
        <taxon>Flavobacteriaceae</taxon>
    </lineage>
</organism>
<dbReference type="EMBL" id="CP071795">
    <property type="protein sequence ID" value="QTD37295.1"/>
    <property type="molecule type" value="Genomic_DNA"/>
</dbReference>
<protein>
    <submittedName>
        <fullName evidence="8">RagB/SusD family nutrient uptake outer membrane protein</fullName>
    </submittedName>
</protein>
<dbReference type="Proteomes" id="UP000663935">
    <property type="component" value="Chromosome"/>
</dbReference>
<feature type="domain" description="RagB/SusD" evidence="6">
    <location>
        <begin position="290"/>
        <end position="581"/>
    </location>
</feature>
<dbReference type="RefSeq" id="WP_207971466.1">
    <property type="nucleotide sequence ID" value="NZ_CP071795.1"/>
</dbReference>
<dbReference type="InterPro" id="IPR033985">
    <property type="entry name" value="SusD-like_N"/>
</dbReference>
<evidence type="ECO:0000259" key="6">
    <source>
        <dbReference type="Pfam" id="PF07980"/>
    </source>
</evidence>
<evidence type="ECO:0000313" key="9">
    <source>
        <dbReference type="Proteomes" id="UP000663935"/>
    </source>
</evidence>